<dbReference type="EMBL" id="CM000623">
    <property type="protein sequence ID" value="EEC44549.1"/>
    <property type="molecule type" value="Genomic_DNA"/>
</dbReference>
<name>B7GA34_PHATC</name>
<dbReference type="AlphaFoldDB" id="B7GA34"/>
<organism evidence="1 2">
    <name type="scientific">Phaeodactylum tricornutum (strain CCAP 1055/1)</name>
    <dbReference type="NCBI Taxonomy" id="556484"/>
    <lineage>
        <taxon>Eukaryota</taxon>
        <taxon>Sar</taxon>
        <taxon>Stramenopiles</taxon>
        <taxon>Ochrophyta</taxon>
        <taxon>Bacillariophyta</taxon>
        <taxon>Bacillariophyceae</taxon>
        <taxon>Bacillariophycidae</taxon>
        <taxon>Naviculales</taxon>
        <taxon>Phaeodactylaceae</taxon>
        <taxon>Phaeodactylum</taxon>
    </lineage>
</organism>
<gene>
    <name evidence="1" type="ORF">PHATRDRAFT_49283</name>
</gene>
<reference evidence="1 2" key="1">
    <citation type="journal article" date="2008" name="Nature">
        <title>The Phaeodactylum genome reveals the evolutionary history of diatom genomes.</title>
        <authorList>
            <person name="Bowler C."/>
            <person name="Allen A.E."/>
            <person name="Badger J.H."/>
            <person name="Grimwood J."/>
            <person name="Jabbari K."/>
            <person name="Kuo A."/>
            <person name="Maheswari U."/>
            <person name="Martens C."/>
            <person name="Maumus F."/>
            <person name="Otillar R.P."/>
            <person name="Rayko E."/>
            <person name="Salamov A."/>
            <person name="Vandepoele K."/>
            <person name="Beszteri B."/>
            <person name="Gruber A."/>
            <person name="Heijde M."/>
            <person name="Katinka M."/>
            <person name="Mock T."/>
            <person name="Valentin K."/>
            <person name="Verret F."/>
            <person name="Berges J.A."/>
            <person name="Brownlee C."/>
            <person name="Cadoret J.P."/>
            <person name="Chiovitti A."/>
            <person name="Choi C.J."/>
            <person name="Coesel S."/>
            <person name="De Martino A."/>
            <person name="Detter J.C."/>
            <person name="Durkin C."/>
            <person name="Falciatore A."/>
            <person name="Fournet J."/>
            <person name="Haruta M."/>
            <person name="Huysman M.J."/>
            <person name="Jenkins B.D."/>
            <person name="Jiroutova K."/>
            <person name="Jorgensen R.E."/>
            <person name="Joubert Y."/>
            <person name="Kaplan A."/>
            <person name="Kroger N."/>
            <person name="Kroth P.G."/>
            <person name="La Roche J."/>
            <person name="Lindquist E."/>
            <person name="Lommer M."/>
            <person name="Martin-Jezequel V."/>
            <person name="Lopez P.J."/>
            <person name="Lucas S."/>
            <person name="Mangogna M."/>
            <person name="McGinnis K."/>
            <person name="Medlin L.K."/>
            <person name="Montsant A."/>
            <person name="Oudot-Le Secq M.P."/>
            <person name="Napoli C."/>
            <person name="Obornik M."/>
            <person name="Parker M.S."/>
            <person name="Petit J.L."/>
            <person name="Porcel B.M."/>
            <person name="Poulsen N."/>
            <person name="Robison M."/>
            <person name="Rychlewski L."/>
            <person name="Rynearson T.A."/>
            <person name="Schmutz J."/>
            <person name="Shapiro H."/>
            <person name="Siaut M."/>
            <person name="Stanley M."/>
            <person name="Sussman M.R."/>
            <person name="Taylor A.R."/>
            <person name="Vardi A."/>
            <person name="von Dassow P."/>
            <person name="Vyverman W."/>
            <person name="Willis A."/>
            <person name="Wyrwicz L.S."/>
            <person name="Rokhsar D.S."/>
            <person name="Weissenbach J."/>
            <person name="Armbrust E.V."/>
            <person name="Green B.R."/>
            <person name="Van de Peer Y."/>
            <person name="Grigoriev I.V."/>
        </authorList>
    </citation>
    <scope>NUCLEOTIDE SEQUENCE [LARGE SCALE GENOMIC DNA]</scope>
    <source>
        <strain evidence="1 2">CCAP 1055/1</strain>
    </source>
</reference>
<dbReference type="KEGG" id="pti:PHATRDRAFT_49283"/>
<dbReference type="GeneID" id="7195572"/>
<dbReference type="InParanoid" id="B7GA34"/>
<dbReference type="RefSeq" id="XP_002183880.1">
    <property type="nucleotide sequence ID" value="XM_002183844.1"/>
</dbReference>
<dbReference type="PaxDb" id="2850-Phatr49283"/>
<evidence type="ECO:0000313" key="2">
    <source>
        <dbReference type="Proteomes" id="UP000000759"/>
    </source>
</evidence>
<reference evidence="2" key="2">
    <citation type="submission" date="2008-08" db="EMBL/GenBank/DDBJ databases">
        <authorList>
            <consortium name="Diatom Consortium"/>
            <person name="Grigoriev I."/>
            <person name="Grimwood J."/>
            <person name="Kuo A."/>
            <person name="Otillar R.P."/>
            <person name="Salamov A."/>
            <person name="Detter J.C."/>
            <person name="Lindquist E."/>
            <person name="Shapiro H."/>
            <person name="Lucas S."/>
            <person name="Glavina del Rio T."/>
            <person name="Pitluck S."/>
            <person name="Rokhsar D."/>
            <person name="Bowler C."/>
        </authorList>
    </citation>
    <scope>GENOME REANNOTATION</scope>
    <source>
        <strain evidence="2">CCAP 1055/1</strain>
    </source>
</reference>
<sequence>MDPWWDWMIDKTSPSASCYHFIIKNVQVDKKNMTISGRTNTEDNGSLLDHARDYIHEKVKTQEQRDAERPVTEKIKDNFPNSAEDAGSTLGKKIDNIATDFKEKFNERLDEGTERAQQHTDETKREEDFNVFTDAAHASKEKIHDVRESIFDATKTPAEKDQEAFLEKPLHEKLKEMPHRMAEVEESKKDDTMPPFAQLGWLIR</sequence>
<proteinExistence type="predicted"/>
<accession>B7GA34</accession>
<protein>
    <submittedName>
        <fullName evidence="1">Uncharacterized protein</fullName>
    </submittedName>
</protein>
<keyword evidence="2" id="KW-1185">Reference proteome</keyword>
<dbReference type="HOGENOM" id="CLU_1558255_0_0_1"/>
<evidence type="ECO:0000313" key="1">
    <source>
        <dbReference type="EMBL" id="EEC44549.1"/>
    </source>
</evidence>
<dbReference type="Proteomes" id="UP000000759">
    <property type="component" value="Chromosome 21"/>
</dbReference>